<dbReference type="STRING" id="6573.A0A210R253"/>
<dbReference type="OrthoDB" id="6132182at2759"/>
<feature type="region of interest" description="Disordered" evidence="3">
    <location>
        <begin position="439"/>
        <end position="470"/>
    </location>
</feature>
<keyword evidence="2" id="KW-0186">Copper</keyword>
<proteinExistence type="predicted"/>
<dbReference type="GO" id="GO:0016491">
    <property type="term" value="F:oxidoreductase activity"/>
    <property type="evidence" value="ECO:0007669"/>
    <property type="project" value="InterPro"/>
</dbReference>
<dbReference type="Proteomes" id="UP000242188">
    <property type="component" value="Unassembled WGS sequence"/>
</dbReference>
<gene>
    <name evidence="7" type="ORF">KP79_PYT14535</name>
</gene>
<keyword evidence="8" id="KW-1185">Reference proteome</keyword>
<dbReference type="InterPro" id="IPR050316">
    <property type="entry name" value="Tyrosinase/Hemocyanin"/>
</dbReference>
<dbReference type="Pfam" id="PF00264">
    <property type="entry name" value="Tyrosinase"/>
    <property type="match status" value="2"/>
</dbReference>
<reference evidence="7 8" key="1">
    <citation type="journal article" date="2017" name="Nat. Ecol. Evol.">
        <title>Scallop genome provides insights into evolution of bilaterian karyotype and development.</title>
        <authorList>
            <person name="Wang S."/>
            <person name="Zhang J."/>
            <person name="Jiao W."/>
            <person name="Li J."/>
            <person name="Xun X."/>
            <person name="Sun Y."/>
            <person name="Guo X."/>
            <person name="Huan P."/>
            <person name="Dong B."/>
            <person name="Zhang L."/>
            <person name="Hu X."/>
            <person name="Sun X."/>
            <person name="Wang J."/>
            <person name="Zhao C."/>
            <person name="Wang Y."/>
            <person name="Wang D."/>
            <person name="Huang X."/>
            <person name="Wang R."/>
            <person name="Lv J."/>
            <person name="Li Y."/>
            <person name="Zhang Z."/>
            <person name="Liu B."/>
            <person name="Lu W."/>
            <person name="Hui Y."/>
            <person name="Liang J."/>
            <person name="Zhou Z."/>
            <person name="Hou R."/>
            <person name="Li X."/>
            <person name="Liu Y."/>
            <person name="Li H."/>
            <person name="Ning X."/>
            <person name="Lin Y."/>
            <person name="Zhao L."/>
            <person name="Xing Q."/>
            <person name="Dou J."/>
            <person name="Li Y."/>
            <person name="Mao J."/>
            <person name="Guo H."/>
            <person name="Dou H."/>
            <person name="Li T."/>
            <person name="Mu C."/>
            <person name="Jiang W."/>
            <person name="Fu Q."/>
            <person name="Fu X."/>
            <person name="Miao Y."/>
            <person name="Liu J."/>
            <person name="Yu Q."/>
            <person name="Li R."/>
            <person name="Liao H."/>
            <person name="Li X."/>
            <person name="Kong Y."/>
            <person name="Jiang Z."/>
            <person name="Chourrout D."/>
            <person name="Li R."/>
            <person name="Bao Z."/>
        </authorList>
    </citation>
    <scope>NUCLEOTIDE SEQUENCE [LARGE SCALE GENOMIC DNA]</scope>
    <source>
        <strain evidence="7 8">PY_sf001</strain>
    </source>
</reference>
<name>A0A210R253_MIZYE</name>
<evidence type="ECO:0000256" key="3">
    <source>
        <dbReference type="SAM" id="MobiDB-lite"/>
    </source>
</evidence>
<accession>A0A210R253</accession>
<dbReference type="InterPro" id="IPR002227">
    <property type="entry name" value="Tyrosinase_Cu-bd"/>
</dbReference>
<keyword evidence="4" id="KW-0732">Signal</keyword>
<organism evidence="7 8">
    <name type="scientific">Mizuhopecten yessoensis</name>
    <name type="common">Japanese scallop</name>
    <name type="synonym">Patinopecten yessoensis</name>
    <dbReference type="NCBI Taxonomy" id="6573"/>
    <lineage>
        <taxon>Eukaryota</taxon>
        <taxon>Metazoa</taxon>
        <taxon>Spiralia</taxon>
        <taxon>Lophotrochozoa</taxon>
        <taxon>Mollusca</taxon>
        <taxon>Bivalvia</taxon>
        <taxon>Autobranchia</taxon>
        <taxon>Pteriomorphia</taxon>
        <taxon>Pectinida</taxon>
        <taxon>Pectinoidea</taxon>
        <taxon>Pectinidae</taxon>
        <taxon>Mizuhopecten</taxon>
    </lineage>
</organism>
<dbReference type="SUPFAM" id="SSF48056">
    <property type="entry name" value="Di-copper centre-containing domain"/>
    <property type="match status" value="1"/>
</dbReference>
<dbReference type="PROSITE" id="PS00497">
    <property type="entry name" value="TYROSINASE_1"/>
    <property type="match status" value="1"/>
</dbReference>
<dbReference type="Gene3D" id="1.10.1280.10">
    <property type="entry name" value="Di-copper center containing domain from catechol oxidase"/>
    <property type="match status" value="1"/>
</dbReference>
<feature type="domain" description="Tyrosinase copper-binding" evidence="6">
    <location>
        <begin position="295"/>
        <end position="306"/>
    </location>
</feature>
<dbReference type="PANTHER" id="PTHR11474:SF126">
    <property type="entry name" value="TYROSINASE-LIKE PROTEIN TYR-1-RELATED"/>
    <property type="match status" value="1"/>
</dbReference>
<dbReference type="AlphaFoldDB" id="A0A210R253"/>
<dbReference type="GO" id="GO:0046872">
    <property type="term" value="F:metal ion binding"/>
    <property type="evidence" value="ECO:0007669"/>
    <property type="project" value="UniProtKB-KW"/>
</dbReference>
<keyword evidence="1" id="KW-0479">Metal-binding</keyword>
<evidence type="ECO:0000313" key="7">
    <source>
        <dbReference type="EMBL" id="OWF55163.1"/>
    </source>
</evidence>
<evidence type="ECO:0000259" key="6">
    <source>
        <dbReference type="PROSITE" id="PS00498"/>
    </source>
</evidence>
<dbReference type="EMBL" id="NEDP02000756">
    <property type="protein sequence ID" value="OWF55163.1"/>
    <property type="molecule type" value="Genomic_DNA"/>
</dbReference>
<dbReference type="PROSITE" id="PS00498">
    <property type="entry name" value="TYROSINASE_2"/>
    <property type="match status" value="1"/>
</dbReference>
<evidence type="ECO:0000256" key="4">
    <source>
        <dbReference type="SAM" id="SignalP"/>
    </source>
</evidence>
<evidence type="ECO:0000256" key="1">
    <source>
        <dbReference type="ARBA" id="ARBA00022723"/>
    </source>
</evidence>
<feature type="chain" id="PRO_5012194214" evidence="4">
    <location>
        <begin position="28"/>
        <end position="685"/>
    </location>
</feature>
<sequence>MSTLFFFQAIRLFGLALVAGWITYSHAFVEPIPMPENLVECYEFRTHNISITEIPSQDINMFCITQFLYSTTDLRPQRPIANETILYAQELFRRLVNKHEHHRRTKRQFNPMVRREIRTLSRDEWNTFTARLNELKQRPVGDIYGYDALADIHRLVENSAHNGPNFLGWHRIYLALLEIALGVPVPYWDSSLDYYMDQPTDSIVWTAEFFGNGFGAVEEGPFQWMTPEGVPLVRNIGNDGTLINSDVIAAVLSRRFHRQIVEPSQNPRFSLEVHHNGPHVWMDGQMSAPATAAQDPVFFMHHAFIDYIWSLFRSLQRANGINPEEDYPRTRVRMHQPWDRMIPFGLRNFHGYSNFFESLNVYDPSPRCPDCGGNPYLECGGDRCRSRVALSPSRPSEFGFVGGVPSSFGGQARSQATLQRTGALPIGRRFQAFFRDPRVRGDTMPNAPSNRIRRSVSDNKENVTKDNKDSAQISKPYQNTFVLNGVSNVDLWVFIPVRIIFERPPEIQFESYLIQNGTLVKSSDMFSPAEFKGLKVEIKRKMPATYKKCHVSGSGASKVYVQTDGIDYSGRYKDYAVVDERLPFSSSMTYIGAKNPTEGASQFYMTAYDSCGRVCRPQCLINGIYRPCSGAFRISTSLPKMYGITYEDAVKGIWKKGQGLLSEANASEIPVTFLCEIQSTWPWSP</sequence>
<dbReference type="PANTHER" id="PTHR11474">
    <property type="entry name" value="TYROSINASE FAMILY MEMBER"/>
    <property type="match status" value="1"/>
</dbReference>
<feature type="compositionally biased region" description="Basic and acidic residues" evidence="3">
    <location>
        <begin position="455"/>
        <end position="469"/>
    </location>
</feature>
<evidence type="ECO:0000256" key="2">
    <source>
        <dbReference type="ARBA" id="ARBA00023008"/>
    </source>
</evidence>
<feature type="domain" description="Tyrosinase copper-binding" evidence="5">
    <location>
        <begin position="161"/>
        <end position="178"/>
    </location>
</feature>
<evidence type="ECO:0000313" key="8">
    <source>
        <dbReference type="Proteomes" id="UP000242188"/>
    </source>
</evidence>
<comment type="caution">
    <text evidence="7">The sequence shown here is derived from an EMBL/GenBank/DDBJ whole genome shotgun (WGS) entry which is preliminary data.</text>
</comment>
<evidence type="ECO:0000259" key="5">
    <source>
        <dbReference type="PROSITE" id="PS00497"/>
    </source>
</evidence>
<dbReference type="InterPro" id="IPR008922">
    <property type="entry name" value="Di-copper_centre_dom_sf"/>
</dbReference>
<feature type="signal peptide" evidence="4">
    <location>
        <begin position="1"/>
        <end position="27"/>
    </location>
</feature>
<protein>
    <submittedName>
        <fullName evidence="7">Tyrosinase-like protein 1</fullName>
    </submittedName>
</protein>
<dbReference type="PRINTS" id="PR00092">
    <property type="entry name" value="TYROSINASE"/>
</dbReference>